<dbReference type="Pfam" id="PF05164">
    <property type="entry name" value="ZapA"/>
    <property type="match status" value="1"/>
</dbReference>
<evidence type="ECO:0000256" key="1">
    <source>
        <dbReference type="ARBA" id="ARBA00004496"/>
    </source>
</evidence>
<dbReference type="InterPro" id="IPR007838">
    <property type="entry name" value="Cell_div_ZapA-like"/>
</dbReference>
<reference evidence="11 12" key="1">
    <citation type="submission" date="2016-10" db="EMBL/GenBank/DDBJ databases">
        <authorList>
            <person name="de Groot N.N."/>
        </authorList>
    </citation>
    <scope>NUCLEOTIDE SEQUENCE [LARGE SCALE GENOMIC DNA]</scope>
    <source>
        <strain evidence="11 12">DSM 27630</strain>
    </source>
</reference>
<dbReference type="GO" id="GO:0030428">
    <property type="term" value="C:cell septum"/>
    <property type="evidence" value="ECO:0007669"/>
    <property type="project" value="TreeGrafter"/>
</dbReference>
<proteinExistence type="predicted"/>
<dbReference type="SUPFAM" id="SSF102829">
    <property type="entry name" value="Cell division protein ZapA-like"/>
    <property type="match status" value="1"/>
</dbReference>
<dbReference type="RefSeq" id="WP_047390358.1">
    <property type="nucleotide sequence ID" value="NZ_FOQE01000019.1"/>
</dbReference>
<organism evidence="11 12">
    <name type="scientific">Pisciglobus halotolerans</name>
    <dbReference type="NCBI Taxonomy" id="745365"/>
    <lineage>
        <taxon>Bacteria</taxon>
        <taxon>Bacillati</taxon>
        <taxon>Bacillota</taxon>
        <taxon>Bacilli</taxon>
        <taxon>Lactobacillales</taxon>
        <taxon>Carnobacteriaceae</taxon>
    </lineage>
</organism>
<evidence type="ECO:0000256" key="4">
    <source>
        <dbReference type="ARBA" id="ARBA00022618"/>
    </source>
</evidence>
<evidence type="ECO:0000313" key="12">
    <source>
        <dbReference type="Proteomes" id="UP000198668"/>
    </source>
</evidence>
<gene>
    <name evidence="11" type="ORF">SAMN04489868_11919</name>
</gene>
<comment type="subcellular location">
    <subcellularLocation>
        <location evidence="1">Cytoplasm</location>
    </subcellularLocation>
</comment>
<evidence type="ECO:0000256" key="5">
    <source>
        <dbReference type="ARBA" id="ARBA00023210"/>
    </source>
</evidence>
<sequence length="96" mass="11080">MSDKKIRYKAKIAGKNYTIIGARSQKHLQLVEQTVDEQLRQIEALTSGLDPERRAVLAAVNAVSDQIEMQINMQKMEKEIEELKQKLRESNMEHVD</sequence>
<dbReference type="AlphaFoldDB" id="A0A1I3CJP8"/>
<evidence type="ECO:0000256" key="2">
    <source>
        <dbReference type="ARBA" id="ARBA00015195"/>
    </source>
</evidence>
<evidence type="ECO:0000256" key="8">
    <source>
        <dbReference type="ARBA" id="ARBA00026068"/>
    </source>
</evidence>
<evidence type="ECO:0000256" key="9">
    <source>
        <dbReference type="ARBA" id="ARBA00033158"/>
    </source>
</evidence>
<dbReference type="EMBL" id="FOQE01000019">
    <property type="protein sequence ID" value="SFH74820.1"/>
    <property type="molecule type" value="Genomic_DNA"/>
</dbReference>
<keyword evidence="12" id="KW-1185">Reference proteome</keyword>
<name>A0A1I3CJP8_9LACT</name>
<evidence type="ECO:0000256" key="7">
    <source>
        <dbReference type="ARBA" id="ARBA00024910"/>
    </source>
</evidence>
<keyword evidence="5" id="KW-0717">Septation</keyword>
<dbReference type="Proteomes" id="UP000198668">
    <property type="component" value="Unassembled WGS sequence"/>
</dbReference>
<protein>
    <recommendedName>
        <fullName evidence="2">Cell division protein ZapA</fullName>
    </recommendedName>
    <alternativeName>
        <fullName evidence="9">Z ring-associated protein ZapA</fullName>
    </alternativeName>
</protein>
<evidence type="ECO:0000313" key="11">
    <source>
        <dbReference type="EMBL" id="SFH74820.1"/>
    </source>
</evidence>
<accession>A0A1I3CJP8</accession>
<dbReference type="PANTHER" id="PTHR34981">
    <property type="entry name" value="CELL DIVISION PROTEIN ZAPA"/>
    <property type="match status" value="1"/>
</dbReference>
<dbReference type="PANTHER" id="PTHR34981:SF1">
    <property type="entry name" value="CELL DIVISION PROTEIN ZAPA"/>
    <property type="match status" value="1"/>
</dbReference>
<dbReference type="OrthoDB" id="2139724at2"/>
<evidence type="ECO:0000256" key="3">
    <source>
        <dbReference type="ARBA" id="ARBA00022490"/>
    </source>
</evidence>
<comment type="function">
    <text evidence="7">Activator of cell division through the inhibition of FtsZ GTPase activity, therefore promoting FtsZ assembly into bundles of protofilaments necessary for the formation of the division Z ring. It is recruited early at mid-cell but it is not essential for cell division.</text>
</comment>
<evidence type="ECO:0000256" key="6">
    <source>
        <dbReference type="ARBA" id="ARBA00023306"/>
    </source>
</evidence>
<comment type="subunit">
    <text evidence="8">Homodimer. Interacts with FtsZ.</text>
</comment>
<dbReference type="GO" id="GO:0000921">
    <property type="term" value="P:septin ring assembly"/>
    <property type="evidence" value="ECO:0007669"/>
    <property type="project" value="TreeGrafter"/>
</dbReference>
<keyword evidence="4 11" id="KW-0132">Cell division</keyword>
<evidence type="ECO:0000256" key="10">
    <source>
        <dbReference type="SAM" id="Coils"/>
    </source>
</evidence>
<dbReference type="InterPro" id="IPR053712">
    <property type="entry name" value="Bac_CellDiv_Activator"/>
</dbReference>
<dbReference type="InterPro" id="IPR036192">
    <property type="entry name" value="Cell_div_ZapA-like_sf"/>
</dbReference>
<keyword evidence="10" id="KW-0175">Coiled coil</keyword>
<keyword evidence="6" id="KW-0131">Cell cycle</keyword>
<keyword evidence="3" id="KW-0963">Cytoplasm</keyword>
<dbReference type="GO" id="GO:0000917">
    <property type="term" value="P:division septum assembly"/>
    <property type="evidence" value="ECO:0007669"/>
    <property type="project" value="UniProtKB-KW"/>
</dbReference>
<dbReference type="GO" id="GO:0032153">
    <property type="term" value="C:cell division site"/>
    <property type="evidence" value="ECO:0007669"/>
    <property type="project" value="TreeGrafter"/>
</dbReference>
<dbReference type="GO" id="GO:0043093">
    <property type="term" value="P:FtsZ-dependent cytokinesis"/>
    <property type="evidence" value="ECO:0007669"/>
    <property type="project" value="TreeGrafter"/>
</dbReference>
<feature type="coiled-coil region" evidence="10">
    <location>
        <begin position="66"/>
        <end position="93"/>
    </location>
</feature>
<dbReference type="Gene3D" id="6.10.250.790">
    <property type="match status" value="1"/>
</dbReference>
<dbReference type="GO" id="GO:0005829">
    <property type="term" value="C:cytosol"/>
    <property type="evidence" value="ECO:0007669"/>
    <property type="project" value="TreeGrafter"/>
</dbReference>